<organism evidence="1 2">
    <name type="scientific">Colletotrichum scovillei</name>
    <dbReference type="NCBI Taxonomy" id="1209932"/>
    <lineage>
        <taxon>Eukaryota</taxon>
        <taxon>Fungi</taxon>
        <taxon>Dikarya</taxon>
        <taxon>Ascomycota</taxon>
        <taxon>Pezizomycotina</taxon>
        <taxon>Sordariomycetes</taxon>
        <taxon>Hypocreomycetidae</taxon>
        <taxon>Glomerellales</taxon>
        <taxon>Glomerellaceae</taxon>
        <taxon>Colletotrichum</taxon>
        <taxon>Colletotrichum acutatum species complex</taxon>
    </lineage>
</organism>
<gene>
    <name evidence="1" type="ORF">JMJ77_012092</name>
</gene>
<name>A0A9P7UDN9_9PEZI</name>
<dbReference type="EMBL" id="JAESDN010000011">
    <property type="protein sequence ID" value="KAG7044277.1"/>
    <property type="molecule type" value="Genomic_DNA"/>
</dbReference>
<accession>A0A9P7UDN9</accession>
<keyword evidence="2" id="KW-1185">Reference proteome</keyword>
<evidence type="ECO:0000313" key="1">
    <source>
        <dbReference type="EMBL" id="KAG7044277.1"/>
    </source>
</evidence>
<evidence type="ECO:0000313" key="2">
    <source>
        <dbReference type="Proteomes" id="UP000699042"/>
    </source>
</evidence>
<dbReference type="Proteomes" id="UP000699042">
    <property type="component" value="Unassembled WGS sequence"/>
</dbReference>
<sequence>MERCVLFSCFRVPCFRRISCSLSDGYEE</sequence>
<dbReference type="AlphaFoldDB" id="A0A9P7UDN9"/>
<comment type="caution">
    <text evidence="1">The sequence shown here is derived from an EMBL/GenBank/DDBJ whole genome shotgun (WGS) entry which is preliminary data.</text>
</comment>
<reference evidence="1" key="1">
    <citation type="submission" date="2021-05" db="EMBL/GenBank/DDBJ databases">
        <title>Comparative genomics of three Colletotrichum scovillei strains and genetic complementation revealed genes involved fungal growth and virulence on chili pepper.</title>
        <authorList>
            <person name="Hsieh D.-K."/>
            <person name="Chuang S.-C."/>
            <person name="Chen C.-Y."/>
            <person name="Chao Y.-T."/>
            <person name="Lu M.-Y.J."/>
            <person name="Lee M.-H."/>
            <person name="Shih M.-C."/>
        </authorList>
    </citation>
    <scope>NUCLEOTIDE SEQUENCE</scope>
    <source>
        <strain evidence="1">Coll-153</strain>
    </source>
</reference>
<proteinExistence type="predicted"/>
<protein>
    <submittedName>
        <fullName evidence="1">Uncharacterized protein</fullName>
    </submittedName>
</protein>